<sequence length="83" mass="9590">MELAGKSKRIKSTTIAENRTYNIYFKSGNHIKIELSNRQRCFTTAYREYIEGGSSEGVVQECWPESGRLAIKWSEVEAIHEVY</sequence>
<protein>
    <submittedName>
        <fullName evidence="1">Uncharacterized protein</fullName>
    </submittedName>
</protein>
<comment type="caution">
    <text evidence="1">The sequence shown here is derived from an EMBL/GenBank/DDBJ whole genome shotgun (WGS) entry which is preliminary data.</text>
</comment>
<name>A0A917NBN6_9GAMM</name>
<evidence type="ECO:0000313" key="1">
    <source>
        <dbReference type="EMBL" id="GGI86114.1"/>
    </source>
</evidence>
<dbReference type="Proteomes" id="UP000613743">
    <property type="component" value="Unassembled WGS sequence"/>
</dbReference>
<reference evidence="1" key="2">
    <citation type="submission" date="2020-09" db="EMBL/GenBank/DDBJ databases">
        <authorList>
            <person name="Sun Q."/>
            <person name="Ohkuma M."/>
        </authorList>
    </citation>
    <scope>NUCLEOTIDE SEQUENCE</scope>
    <source>
        <strain evidence="1">JCM 30804</strain>
    </source>
</reference>
<dbReference type="EMBL" id="BMPZ01000007">
    <property type="protein sequence ID" value="GGI86114.1"/>
    <property type="molecule type" value="Genomic_DNA"/>
</dbReference>
<organism evidence="1 2">
    <name type="scientific">Shewanella gelidii</name>
    <dbReference type="NCBI Taxonomy" id="1642821"/>
    <lineage>
        <taxon>Bacteria</taxon>
        <taxon>Pseudomonadati</taxon>
        <taxon>Pseudomonadota</taxon>
        <taxon>Gammaproteobacteria</taxon>
        <taxon>Alteromonadales</taxon>
        <taxon>Shewanellaceae</taxon>
        <taxon>Shewanella</taxon>
    </lineage>
</organism>
<evidence type="ECO:0000313" key="2">
    <source>
        <dbReference type="Proteomes" id="UP000613743"/>
    </source>
</evidence>
<reference evidence="1" key="1">
    <citation type="journal article" date="2014" name="Int. J. Syst. Evol. Microbiol.">
        <title>Complete genome sequence of Corynebacterium casei LMG S-19264T (=DSM 44701T), isolated from a smear-ripened cheese.</title>
        <authorList>
            <consortium name="US DOE Joint Genome Institute (JGI-PGF)"/>
            <person name="Walter F."/>
            <person name="Albersmeier A."/>
            <person name="Kalinowski J."/>
            <person name="Ruckert C."/>
        </authorList>
    </citation>
    <scope>NUCLEOTIDE SEQUENCE</scope>
    <source>
        <strain evidence="1">JCM 30804</strain>
    </source>
</reference>
<proteinExistence type="predicted"/>
<gene>
    <name evidence="1" type="ORF">GCM10009332_24270</name>
</gene>
<keyword evidence="2" id="KW-1185">Reference proteome</keyword>
<dbReference type="RefSeq" id="WP_188921307.1">
    <property type="nucleotide sequence ID" value="NZ_BMPZ01000007.1"/>
</dbReference>
<accession>A0A917NBN6</accession>
<dbReference type="AlphaFoldDB" id="A0A917NBN6"/>